<evidence type="ECO:0000256" key="4">
    <source>
        <dbReference type="ARBA" id="ARBA00022618"/>
    </source>
</evidence>
<evidence type="ECO:0000256" key="1">
    <source>
        <dbReference type="ARBA" id="ARBA00004584"/>
    </source>
</evidence>
<dbReference type="Proteomes" id="UP000521872">
    <property type="component" value="Unassembled WGS sequence"/>
</dbReference>
<evidence type="ECO:0000313" key="11">
    <source>
        <dbReference type="Proteomes" id="UP000521872"/>
    </source>
</evidence>
<evidence type="ECO:0000256" key="5">
    <source>
        <dbReference type="ARBA" id="ARBA00022776"/>
    </source>
</evidence>
<keyword evidence="11" id="KW-1185">Reference proteome</keyword>
<dbReference type="Pfam" id="PF03800">
    <property type="entry name" value="Nuf2"/>
    <property type="match status" value="1"/>
</dbReference>
<dbReference type="EMBL" id="JAACJL010000044">
    <property type="protein sequence ID" value="KAF4614761.1"/>
    <property type="molecule type" value="Genomic_DNA"/>
</dbReference>
<evidence type="ECO:0000256" key="6">
    <source>
        <dbReference type="ARBA" id="ARBA00023054"/>
    </source>
</evidence>
<accession>A0A8H4QPI7</accession>
<keyword evidence="8" id="KW-0137">Centromere</keyword>
<dbReference type="GO" id="GO:0051301">
    <property type="term" value="P:cell division"/>
    <property type="evidence" value="ECO:0007669"/>
    <property type="project" value="UniProtKB-KW"/>
</dbReference>
<evidence type="ECO:0000256" key="3">
    <source>
        <dbReference type="ARBA" id="ARBA00022454"/>
    </source>
</evidence>
<comment type="subcellular location">
    <subcellularLocation>
        <location evidence="1">Chromosome</location>
        <location evidence="1">Centromere</location>
    </subcellularLocation>
</comment>
<dbReference type="Gene3D" id="1.10.418.60">
    <property type="entry name" value="Ncd80 complex, Nuf2 subunit"/>
    <property type="match status" value="1"/>
</dbReference>
<evidence type="ECO:0000256" key="7">
    <source>
        <dbReference type="ARBA" id="ARBA00023306"/>
    </source>
</evidence>
<name>A0A8H4QPI7_9AGAR</name>
<dbReference type="InterPro" id="IPR038275">
    <property type="entry name" value="Nuf2_N_sf"/>
</dbReference>
<sequence length="231" mass="25811">MSKGIFPQMNLNDIKNALAGWGITISSDQLKTPNPDFVEGVYCACLQQVTGLNQDSLRDPVQDALKDCPVEERDLYAAALSSNLLLYHLARFAKAARVDDFNAKDIFSPERERTIVLLSAFINFVKFTEQYCDAFLKDLKERSDSIIVQRDGIAAQLNEVQGKLDNLKARIAKDRPICEQLNAENTALTSTMFVTKDAQAKAVRDVEQYKADRNELMNRKACIETVIGTGV</sequence>
<dbReference type="GO" id="GO:0031262">
    <property type="term" value="C:Ndc80 complex"/>
    <property type="evidence" value="ECO:0007669"/>
    <property type="project" value="InterPro"/>
</dbReference>
<evidence type="ECO:0000256" key="2">
    <source>
        <dbReference type="ARBA" id="ARBA00005498"/>
    </source>
</evidence>
<evidence type="ECO:0000256" key="8">
    <source>
        <dbReference type="ARBA" id="ARBA00023328"/>
    </source>
</evidence>
<keyword evidence="4" id="KW-0132">Cell division</keyword>
<comment type="similarity">
    <text evidence="2">Belongs to the NUF2 family.</text>
</comment>
<proteinExistence type="inferred from homology"/>
<organism evidence="10 11">
    <name type="scientific">Agrocybe pediades</name>
    <dbReference type="NCBI Taxonomy" id="84607"/>
    <lineage>
        <taxon>Eukaryota</taxon>
        <taxon>Fungi</taxon>
        <taxon>Dikarya</taxon>
        <taxon>Basidiomycota</taxon>
        <taxon>Agaricomycotina</taxon>
        <taxon>Agaricomycetes</taxon>
        <taxon>Agaricomycetidae</taxon>
        <taxon>Agaricales</taxon>
        <taxon>Agaricineae</taxon>
        <taxon>Strophariaceae</taxon>
        <taxon>Agrocybe</taxon>
    </lineage>
</organism>
<gene>
    <name evidence="10" type="ORF">D9613_002858</name>
</gene>
<feature type="domain" description="Kinetochore protein Nuf2 N-terminal" evidence="9">
    <location>
        <begin position="5"/>
        <end position="141"/>
    </location>
</feature>
<comment type="caution">
    <text evidence="10">The sequence shown here is derived from an EMBL/GenBank/DDBJ whole genome shotgun (WGS) entry which is preliminary data.</text>
</comment>
<reference evidence="10 11" key="1">
    <citation type="submission" date="2019-12" db="EMBL/GenBank/DDBJ databases">
        <authorList>
            <person name="Floudas D."/>
            <person name="Bentzer J."/>
            <person name="Ahren D."/>
            <person name="Johansson T."/>
            <person name="Persson P."/>
            <person name="Tunlid A."/>
        </authorList>
    </citation>
    <scope>NUCLEOTIDE SEQUENCE [LARGE SCALE GENOMIC DNA]</scope>
    <source>
        <strain evidence="10 11">CBS 102.39</strain>
    </source>
</reference>
<keyword evidence="7" id="KW-0131">Cell cycle</keyword>
<keyword evidence="5" id="KW-0498">Mitosis</keyword>
<dbReference type="InterPro" id="IPR005549">
    <property type="entry name" value="Kinetochore_Nuf2_N"/>
</dbReference>
<protein>
    <recommendedName>
        <fullName evidence="9">Kinetochore protein Nuf2 N-terminal domain-containing protein</fullName>
    </recommendedName>
</protein>
<evidence type="ECO:0000313" key="10">
    <source>
        <dbReference type="EMBL" id="KAF4614761.1"/>
    </source>
</evidence>
<keyword evidence="3" id="KW-0158">Chromosome</keyword>
<keyword evidence="6" id="KW-0175">Coiled coil</keyword>
<evidence type="ECO:0000259" key="9">
    <source>
        <dbReference type="Pfam" id="PF03800"/>
    </source>
</evidence>
<dbReference type="AlphaFoldDB" id="A0A8H4QPI7"/>